<feature type="transmembrane region" description="Helical" evidence="1">
    <location>
        <begin position="6"/>
        <end position="23"/>
    </location>
</feature>
<accession>A0A0C9WD47</accession>
<dbReference type="HOGENOM" id="CLU_020757_0_0_1"/>
<organism evidence="2 3">
    <name type="scientific">Hydnomerulius pinastri MD-312</name>
    <dbReference type="NCBI Taxonomy" id="994086"/>
    <lineage>
        <taxon>Eukaryota</taxon>
        <taxon>Fungi</taxon>
        <taxon>Dikarya</taxon>
        <taxon>Basidiomycota</taxon>
        <taxon>Agaricomycotina</taxon>
        <taxon>Agaricomycetes</taxon>
        <taxon>Agaricomycetidae</taxon>
        <taxon>Boletales</taxon>
        <taxon>Boletales incertae sedis</taxon>
        <taxon>Leucogyrophana</taxon>
    </lineage>
</organism>
<feature type="transmembrane region" description="Helical" evidence="1">
    <location>
        <begin position="35"/>
        <end position="54"/>
    </location>
</feature>
<keyword evidence="1" id="KW-0812">Transmembrane</keyword>
<feature type="transmembrane region" description="Helical" evidence="1">
    <location>
        <begin position="66"/>
        <end position="85"/>
    </location>
</feature>
<protein>
    <submittedName>
        <fullName evidence="2">Uncharacterized protein</fullName>
    </submittedName>
</protein>
<dbReference type="InterPro" id="IPR005049">
    <property type="entry name" value="STL-like"/>
</dbReference>
<dbReference type="PANTHER" id="PTHR31362:SF0">
    <property type="entry name" value="EXOSTOSIN DOMAIN-CONTAINING PROTEIN-RELATED"/>
    <property type="match status" value="1"/>
</dbReference>
<feature type="transmembrane region" description="Helical" evidence="1">
    <location>
        <begin position="101"/>
        <end position="120"/>
    </location>
</feature>
<evidence type="ECO:0000313" key="2">
    <source>
        <dbReference type="EMBL" id="KIJ62721.1"/>
    </source>
</evidence>
<dbReference type="Proteomes" id="UP000053820">
    <property type="component" value="Unassembled WGS sequence"/>
</dbReference>
<dbReference type="EMBL" id="KN839854">
    <property type="protein sequence ID" value="KIJ62721.1"/>
    <property type="molecule type" value="Genomic_DNA"/>
</dbReference>
<sequence>MPSHSFNISLASPTFVLLLVEAGRDITAMFIIHDFDAIMEGILISLASTFLISIDTLRLIETPPSAFLGCVIATVASVVLVLNLRQRSDEQREVSLSTRRLVVAVATFLVALIYVCAVLFHDTVPPLPISLPYWTEVFKPHSSTPSCTRKALPLSTLSQSEGNYTHFSNVLLIVFFSHPRYNDNLDFHREVYSAYFPNIVYIGPASREDKGFAHSYDVLVDSFQSDEDLSDPSFYKMSGRMAHHMLHTALQEYDCYDGYLWAPFDTLLNVPRLQQFNQNLFWYHSPWGRPVPNPALGDFGPEPTLNKGRHAPPALISPDTSVILTETWRGWGPDWWLGDPHVGVSVCMEAFLRVPSEMRTRLAALTEGKTRLIGGSADTLYIPGRHRRVFMEVLALFLETNCFLEIATPTTVHLVVPTGEPIQYVDHWWIYQPPFNATFVRQKWAEGFEVDTFHTFHWGDRGEDGIWTGDHHHVADVRHLLKESADRQGIEFPA</sequence>
<evidence type="ECO:0000256" key="1">
    <source>
        <dbReference type="SAM" id="Phobius"/>
    </source>
</evidence>
<dbReference type="OrthoDB" id="408493at2759"/>
<reference evidence="2 3" key="1">
    <citation type="submission" date="2014-04" db="EMBL/GenBank/DDBJ databases">
        <title>Evolutionary Origins and Diversification of the Mycorrhizal Mutualists.</title>
        <authorList>
            <consortium name="DOE Joint Genome Institute"/>
            <consortium name="Mycorrhizal Genomics Consortium"/>
            <person name="Kohler A."/>
            <person name="Kuo A."/>
            <person name="Nagy L.G."/>
            <person name="Floudas D."/>
            <person name="Copeland A."/>
            <person name="Barry K.W."/>
            <person name="Cichocki N."/>
            <person name="Veneault-Fourrey C."/>
            <person name="LaButti K."/>
            <person name="Lindquist E.A."/>
            <person name="Lipzen A."/>
            <person name="Lundell T."/>
            <person name="Morin E."/>
            <person name="Murat C."/>
            <person name="Riley R."/>
            <person name="Ohm R."/>
            <person name="Sun H."/>
            <person name="Tunlid A."/>
            <person name="Henrissat B."/>
            <person name="Grigoriev I.V."/>
            <person name="Hibbett D.S."/>
            <person name="Martin F."/>
        </authorList>
    </citation>
    <scope>NUCLEOTIDE SEQUENCE [LARGE SCALE GENOMIC DNA]</scope>
    <source>
        <strain evidence="2 3">MD-312</strain>
    </source>
</reference>
<dbReference type="AlphaFoldDB" id="A0A0C9WD47"/>
<dbReference type="PANTHER" id="PTHR31362">
    <property type="entry name" value="GLYCOSYLTRANSFERASE STELLO1-RELATED"/>
    <property type="match status" value="1"/>
</dbReference>
<keyword evidence="3" id="KW-1185">Reference proteome</keyword>
<proteinExistence type="predicted"/>
<keyword evidence="1" id="KW-0472">Membrane</keyword>
<gene>
    <name evidence="2" type="ORF">HYDPIDRAFT_114413</name>
</gene>
<name>A0A0C9WD47_9AGAM</name>
<evidence type="ECO:0000313" key="3">
    <source>
        <dbReference type="Proteomes" id="UP000053820"/>
    </source>
</evidence>
<keyword evidence="1" id="KW-1133">Transmembrane helix</keyword>